<dbReference type="AlphaFoldDB" id="A0A1L7XX63"/>
<keyword evidence="4" id="KW-1185">Reference proteome</keyword>
<feature type="region of interest" description="Disordered" evidence="2">
    <location>
        <begin position="190"/>
        <end position="213"/>
    </location>
</feature>
<evidence type="ECO:0000313" key="3">
    <source>
        <dbReference type="EMBL" id="CZR69597.1"/>
    </source>
</evidence>
<name>A0A1L7XX63_9HELO</name>
<evidence type="ECO:0000256" key="1">
    <source>
        <dbReference type="SAM" id="Coils"/>
    </source>
</evidence>
<gene>
    <name evidence="3" type="ORF">PAC_19497</name>
</gene>
<evidence type="ECO:0000256" key="2">
    <source>
        <dbReference type="SAM" id="MobiDB-lite"/>
    </source>
</evidence>
<proteinExistence type="predicted"/>
<sequence>MSSRLEDYQHLKDLEAQPTAAQFSQEISDSLIVQYNWGDLLSAAPLALSFVGTCQLVASAPAASGIKLKRPSRGFIHLRYTSLQANLMFLADTGRSAFLEAEGRMEVLKENSRYLFSETGPWLTSKLNKIIDALSDEESAKRTLPRYLNTLTRRVKECEDSLEKMEAKFENWLEVAQELSQVATDSEPYNYHDFRKEANSSDDTSSKKVESDERILAQEARKEFAEEEKKRREEAVEEAKRRMTMAEDAFKSASKNIPSGWDAIGMNIVDGLGQSVLAIGSALVAAFSPYKYVALGHSVLGMVKSTIPQREGFAIEQEEVGDFNSGSASQAMGEDPGLGQVEILITFLSTLLILTRGKTGDCHDWDQFHSKRPNGNHRLIYVRTGLEISEGQLKRNAASGTFSADIRMITEEALKVVDELSEAMKDQREISAAPVLAAAGNWSETLSRLQDRALALKARKDRLPGLAMGVKPPNMKRSKLKSTPGGSVVQSHLASATAMYESSTKNLQVQRQILDASTEKLMDNLAKISEIQHSISRLNTENMAFGEIVRILRESIKNLSGLKAQITSLLRFFRGISAMVEFAAKGPCQDFLETLESGLERDRLGVVAGITFRDFQKQLLMTTTSTIRGYFSIVFDVSQLYVEISRKYIMPGVNLIDELGLTQASDNPESREIISRNERLVEYKDGAVTEIRKLAENKKRSLLARIDQRIQIRQTASQLAPSPQRKETEEPLENDAAAVRNAIQDQPSYIDEKEKLLIGGFDEEL</sequence>
<accession>A0A1L7XX63</accession>
<feature type="coiled-coil region" evidence="1">
    <location>
        <begin position="148"/>
        <end position="182"/>
    </location>
</feature>
<dbReference type="OrthoDB" id="5406275at2759"/>
<dbReference type="EMBL" id="FJOG01000075">
    <property type="protein sequence ID" value="CZR69597.1"/>
    <property type="molecule type" value="Genomic_DNA"/>
</dbReference>
<dbReference type="Proteomes" id="UP000184330">
    <property type="component" value="Unassembled WGS sequence"/>
</dbReference>
<reference evidence="3 4" key="1">
    <citation type="submission" date="2016-03" db="EMBL/GenBank/DDBJ databases">
        <authorList>
            <person name="Ploux O."/>
        </authorList>
    </citation>
    <scope>NUCLEOTIDE SEQUENCE [LARGE SCALE GENOMIC DNA]</scope>
    <source>
        <strain evidence="3 4">UAMH 11012</strain>
    </source>
</reference>
<keyword evidence="1" id="KW-0175">Coiled coil</keyword>
<feature type="region of interest" description="Disordered" evidence="2">
    <location>
        <begin position="465"/>
        <end position="487"/>
    </location>
</feature>
<dbReference type="PANTHER" id="PTHR33488">
    <property type="entry name" value="ZGC:162509"/>
    <property type="match status" value="1"/>
</dbReference>
<organism evidence="3 4">
    <name type="scientific">Phialocephala subalpina</name>
    <dbReference type="NCBI Taxonomy" id="576137"/>
    <lineage>
        <taxon>Eukaryota</taxon>
        <taxon>Fungi</taxon>
        <taxon>Dikarya</taxon>
        <taxon>Ascomycota</taxon>
        <taxon>Pezizomycotina</taxon>
        <taxon>Leotiomycetes</taxon>
        <taxon>Helotiales</taxon>
        <taxon>Mollisiaceae</taxon>
        <taxon>Phialocephala</taxon>
        <taxon>Phialocephala fortinii species complex</taxon>
    </lineage>
</organism>
<feature type="region of interest" description="Disordered" evidence="2">
    <location>
        <begin position="715"/>
        <end position="735"/>
    </location>
</feature>
<protein>
    <submittedName>
        <fullName evidence="3">Uncharacterized protein</fullName>
    </submittedName>
</protein>
<evidence type="ECO:0000313" key="4">
    <source>
        <dbReference type="Proteomes" id="UP000184330"/>
    </source>
</evidence>
<dbReference type="STRING" id="576137.A0A1L7XX63"/>
<dbReference type="PANTHER" id="PTHR33488:SF2">
    <property type="entry name" value="EARLY ENDOSOME ANTIGEN 1-LIKE"/>
    <property type="match status" value="1"/>
</dbReference>